<feature type="compositionally biased region" description="Low complexity" evidence="1">
    <location>
        <begin position="1"/>
        <end position="25"/>
    </location>
</feature>
<comment type="caution">
    <text evidence="2">The sequence shown here is derived from an EMBL/GenBank/DDBJ whole genome shotgun (WGS) entry which is preliminary data.</text>
</comment>
<name>A0A9N8HCB8_9STRA</name>
<accession>A0A9N8HCB8</accession>
<dbReference type="AlphaFoldDB" id="A0A9N8HCB8"/>
<evidence type="ECO:0000256" key="1">
    <source>
        <dbReference type="SAM" id="MobiDB-lite"/>
    </source>
</evidence>
<sequence>MFSTNDINNGNSNTTSTTTTSPMNSLFSFDKRNCNRRSRAAGTDSTYRYNTDTIEEDDTSVCSSVSALTDDEQDDHGALTASRPAPAILAPTSIATTPTVNANRKKKSRFAITKARVNATTQSSPASDAVSISFLHVAKQPAPGTTPLGTTPSSIGRPTQVIQKALAGLRPGGVFFVLDYKDEANQPCPSLAMKEIPQDLVEKWSLTMVPTNLETFYNTKLKLPSSKPAAPRTSSLPASKRIVRWMGIKPRQQVSPAAN</sequence>
<dbReference type="EMBL" id="CAICTM010000400">
    <property type="protein sequence ID" value="CAB9509708.1"/>
    <property type="molecule type" value="Genomic_DNA"/>
</dbReference>
<gene>
    <name evidence="2" type="ORF">SEMRO_401_G135370.1</name>
</gene>
<evidence type="ECO:0000313" key="3">
    <source>
        <dbReference type="Proteomes" id="UP001153069"/>
    </source>
</evidence>
<organism evidence="2 3">
    <name type="scientific">Seminavis robusta</name>
    <dbReference type="NCBI Taxonomy" id="568900"/>
    <lineage>
        <taxon>Eukaryota</taxon>
        <taxon>Sar</taxon>
        <taxon>Stramenopiles</taxon>
        <taxon>Ochrophyta</taxon>
        <taxon>Bacillariophyta</taxon>
        <taxon>Bacillariophyceae</taxon>
        <taxon>Bacillariophycidae</taxon>
        <taxon>Naviculales</taxon>
        <taxon>Naviculaceae</taxon>
        <taxon>Seminavis</taxon>
    </lineage>
</organism>
<evidence type="ECO:0000313" key="2">
    <source>
        <dbReference type="EMBL" id="CAB9509708.1"/>
    </source>
</evidence>
<dbReference type="Proteomes" id="UP001153069">
    <property type="component" value="Unassembled WGS sequence"/>
</dbReference>
<keyword evidence="3" id="KW-1185">Reference proteome</keyword>
<feature type="region of interest" description="Disordered" evidence="1">
    <location>
        <begin position="1"/>
        <end position="29"/>
    </location>
</feature>
<reference evidence="2" key="1">
    <citation type="submission" date="2020-06" db="EMBL/GenBank/DDBJ databases">
        <authorList>
            <consortium name="Plant Systems Biology data submission"/>
        </authorList>
    </citation>
    <scope>NUCLEOTIDE SEQUENCE</scope>
    <source>
        <strain evidence="2">D6</strain>
    </source>
</reference>
<protein>
    <submittedName>
        <fullName evidence="2">Uncharacterized protein</fullName>
    </submittedName>
</protein>
<proteinExistence type="predicted"/>